<gene>
    <name evidence="5" type="ORF">FD15_GL001535</name>
</gene>
<feature type="domain" description="TcaA 4th" evidence="4">
    <location>
        <begin position="185"/>
        <end position="257"/>
    </location>
</feature>
<evidence type="ECO:0000259" key="3">
    <source>
        <dbReference type="Pfam" id="PF13240"/>
    </source>
</evidence>
<evidence type="ECO:0000313" key="6">
    <source>
        <dbReference type="Proteomes" id="UP000050961"/>
    </source>
</evidence>
<dbReference type="EMBL" id="AYZF01000013">
    <property type="protein sequence ID" value="KRN06333.1"/>
    <property type="molecule type" value="Genomic_DNA"/>
</dbReference>
<keyword evidence="2" id="KW-1133">Transmembrane helix</keyword>
<dbReference type="InterPro" id="IPR026870">
    <property type="entry name" value="Zinc_ribbon_dom"/>
</dbReference>
<sequence length="462" mass="50922">MLGEKVMDEQLICSECGAKTRQGDAFCQNCGHKLAAVVGQDEDGTDSAVADTRRGYQRTSSQPPKSFNKKLGVLLGLIVLVLLGVYLGLDSYYQPQRQLDRVVTALGSPSEGLAKYTTTDDPTLQNDITDKNLKPTQRYFKENQQQLAALKAAFKRNSTYKNSYSFEKNGNAWLFFPRYKVKIKAAYVKLHVNHADAEVYQNGKKIAETSQKRSVKRIGPLFPGNYTFKVSKVLSGRRITTSSTTTIFAGSKNISLNIETANFTLHGDPGALVYLNNKKIGTFAGDGQLEVTNYPLKGKLKVYSINTSKKKSTTVNITNELRNGIRDFYLSAGNAENNTDGSATDTASSDVSSSDTSDSDTSTNSQVDTKNLTTEQVNDWVLVHLKPNYDFQVTEDDFIFEQHKNDDGLLEIHVRENHDSDNMRAQNASPGHNPGVGSYVIDGAGNLRNSITNEVIATQYGK</sequence>
<evidence type="ECO:0000256" key="2">
    <source>
        <dbReference type="SAM" id="Phobius"/>
    </source>
</evidence>
<evidence type="ECO:0000313" key="5">
    <source>
        <dbReference type="EMBL" id="KRN06333.1"/>
    </source>
</evidence>
<feature type="domain" description="Zinc-ribbon" evidence="3">
    <location>
        <begin position="13"/>
        <end position="34"/>
    </location>
</feature>
<protein>
    <submittedName>
        <fullName evidence="5">Uncharacterized protein</fullName>
    </submittedName>
</protein>
<dbReference type="PATRIC" id="fig|1423806.3.peg.1556"/>
<dbReference type="PANTHER" id="PTHR40038">
    <property type="entry name" value="MEMBRANE-ASSOCIATED PROTEIN TCAA"/>
    <property type="match status" value="1"/>
</dbReference>
<dbReference type="Pfam" id="PF13240">
    <property type="entry name" value="Zn_Ribbon_1"/>
    <property type="match status" value="1"/>
</dbReference>
<feature type="region of interest" description="Disordered" evidence="1">
    <location>
        <begin position="335"/>
        <end position="370"/>
    </location>
</feature>
<name>A0A0R2E1F4_9LACO</name>
<dbReference type="eggNOG" id="COG4640">
    <property type="taxonomic scope" value="Bacteria"/>
</dbReference>
<dbReference type="PANTHER" id="PTHR40038:SF1">
    <property type="entry name" value="MEMBRANE-ASSOCIATED PROTEIN TCAA"/>
    <property type="match status" value="1"/>
</dbReference>
<keyword evidence="2" id="KW-0812">Transmembrane</keyword>
<accession>A0A0R2E1F4</accession>
<dbReference type="AlphaFoldDB" id="A0A0R2E1F4"/>
<dbReference type="Proteomes" id="UP000050961">
    <property type="component" value="Unassembled WGS sequence"/>
</dbReference>
<feature type="compositionally biased region" description="Low complexity" evidence="1">
    <location>
        <begin position="338"/>
        <end position="369"/>
    </location>
</feature>
<dbReference type="Pfam" id="PF22820">
    <property type="entry name" value="TcaA_3rd_4th"/>
    <property type="match status" value="1"/>
</dbReference>
<feature type="transmembrane region" description="Helical" evidence="2">
    <location>
        <begin position="71"/>
        <end position="89"/>
    </location>
</feature>
<keyword evidence="2" id="KW-0472">Membrane</keyword>
<reference evidence="5 6" key="1">
    <citation type="journal article" date="2015" name="Genome Announc.">
        <title>Expanding the biotechnology potential of lactobacilli through comparative genomics of 213 strains and associated genera.</title>
        <authorList>
            <person name="Sun Z."/>
            <person name="Harris H.M."/>
            <person name="McCann A."/>
            <person name="Guo C."/>
            <person name="Argimon S."/>
            <person name="Zhang W."/>
            <person name="Yang X."/>
            <person name="Jeffery I.B."/>
            <person name="Cooney J.C."/>
            <person name="Kagawa T.F."/>
            <person name="Liu W."/>
            <person name="Song Y."/>
            <person name="Salvetti E."/>
            <person name="Wrobel A."/>
            <person name="Rasinkangas P."/>
            <person name="Parkhill J."/>
            <person name="Rea M.C."/>
            <person name="O'Sullivan O."/>
            <person name="Ritari J."/>
            <person name="Douillard F.P."/>
            <person name="Paul Ross R."/>
            <person name="Yang R."/>
            <person name="Briner A.E."/>
            <person name="Felis G.E."/>
            <person name="de Vos W.M."/>
            <person name="Barrangou R."/>
            <person name="Klaenhammer T.R."/>
            <person name="Caufield P.W."/>
            <person name="Cui Y."/>
            <person name="Zhang H."/>
            <person name="O'Toole P.W."/>
        </authorList>
    </citation>
    <scope>NUCLEOTIDE SEQUENCE [LARGE SCALE GENOMIC DNA]</scope>
    <source>
        <strain evidence="5 6">DSM 21376</strain>
    </source>
</reference>
<feature type="region of interest" description="Disordered" evidence="1">
    <location>
        <begin position="43"/>
        <end position="65"/>
    </location>
</feature>
<dbReference type="InterPro" id="IPR054530">
    <property type="entry name" value="TcaA_4th"/>
</dbReference>
<organism evidence="5 6">
    <name type="scientific">Liquorilactobacillus sucicola DSM 21376 = JCM 15457</name>
    <dbReference type="NCBI Taxonomy" id="1423806"/>
    <lineage>
        <taxon>Bacteria</taxon>
        <taxon>Bacillati</taxon>
        <taxon>Bacillota</taxon>
        <taxon>Bacilli</taxon>
        <taxon>Lactobacillales</taxon>
        <taxon>Lactobacillaceae</taxon>
        <taxon>Liquorilactobacillus</taxon>
    </lineage>
</organism>
<evidence type="ECO:0000256" key="1">
    <source>
        <dbReference type="SAM" id="MobiDB-lite"/>
    </source>
</evidence>
<comment type="caution">
    <text evidence="5">The sequence shown here is derived from an EMBL/GenBank/DDBJ whole genome shotgun (WGS) entry which is preliminary data.</text>
</comment>
<proteinExistence type="predicted"/>
<keyword evidence="6" id="KW-1185">Reference proteome</keyword>
<evidence type="ECO:0000259" key="4">
    <source>
        <dbReference type="Pfam" id="PF22820"/>
    </source>
</evidence>
<dbReference type="STRING" id="1423806.FD15_GL001535"/>